<dbReference type="Gene3D" id="3.30.160.60">
    <property type="entry name" value="Classic Zinc Finger"/>
    <property type="match status" value="3"/>
</dbReference>
<dbReference type="GeneTree" id="ENSGT00940000164807"/>
<dbReference type="FunFam" id="3.30.160.60:FF:000912">
    <property type="entry name" value="Zinc finger protein 660"/>
    <property type="match status" value="1"/>
</dbReference>
<sequence>TLCYFLVCSHLIHREEELWTILEQEELNGRKETDTTGFPFTAAPLKREDDEGISLFSQLHQQQKEARDLPSSISADQMVAAAAGGEDSGRAETKDNPSSSETAVSEEDEEDNNVSNLDFQLKQLPDSGPKIEDNDSDWTESKSPRCSECSELFVNNRSHHRINSSTCLVKMKGDAVKNDIDSLRNIQTNLKSFSCHNCGKTCTSKTALNTHRVKHKGGVNCELCGHRFRNKKLLNRHKRVHTGYKKYICDVCGHRFSNKSHLDMHTRSHTGEKPFACNLCELKFSRNTHLNRHMKIHTGEKQGCCCSQILNAVKI</sequence>
<evidence type="ECO:0000259" key="9">
    <source>
        <dbReference type="PROSITE" id="PS50157"/>
    </source>
</evidence>
<dbReference type="GO" id="GO:0000981">
    <property type="term" value="F:DNA-binding transcription factor activity, RNA polymerase II-specific"/>
    <property type="evidence" value="ECO:0007669"/>
    <property type="project" value="TreeGrafter"/>
</dbReference>
<dbReference type="GO" id="GO:0008270">
    <property type="term" value="F:zinc ion binding"/>
    <property type="evidence" value="ECO:0007669"/>
    <property type="project" value="UniProtKB-KW"/>
</dbReference>
<dbReference type="InterPro" id="IPR036236">
    <property type="entry name" value="Znf_C2H2_sf"/>
</dbReference>
<keyword evidence="5" id="KW-0862">Zinc</keyword>
<feature type="domain" description="C2H2-type" evidence="9">
    <location>
        <begin position="247"/>
        <end position="274"/>
    </location>
</feature>
<feature type="compositionally biased region" description="Basic and acidic residues" evidence="8">
    <location>
        <begin position="129"/>
        <end position="144"/>
    </location>
</feature>
<dbReference type="PROSITE" id="PS50157">
    <property type="entry name" value="ZINC_FINGER_C2H2_2"/>
    <property type="match status" value="4"/>
</dbReference>
<feature type="domain" description="C2H2-type" evidence="9">
    <location>
        <begin position="275"/>
        <end position="302"/>
    </location>
</feature>
<dbReference type="SMART" id="SM00355">
    <property type="entry name" value="ZnF_C2H2"/>
    <property type="match status" value="4"/>
</dbReference>
<evidence type="ECO:0000313" key="11">
    <source>
        <dbReference type="Proteomes" id="UP000264800"/>
    </source>
</evidence>
<evidence type="ECO:0000256" key="3">
    <source>
        <dbReference type="ARBA" id="ARBA00022737"/>
    </source>
</evidence>
<evidence type="ECO:0000256" key="6">
    <source>
        <dbReference type="ARBA" id="ARBA00023242"/>
    </source>
</evidence>
<evidence type="ECO:0000256" key="5">
    <source>
        <dbReference type="ARBA" id="ARBA00022833"/>
    </source>
</evidence>
<evidence type="ECO:0000256" key="7">
    <source>
        <dbReference type="PROSITE-ProRule" id="PRU00042"/>
    </source>
</evidence>
<feature type="domain" description="C2H2-type" evidence="9">
    <location>
        <begin position="219"/>
        <end position="246"/>
    </location>
</feature>
<dbReference type="GO" id="GO:0045596">
    <property type="term" value="P:negative regulation of cell differentiation"/>
    <property type="evidence" value="ECO:0007669"/>
    <property type="project" value="UniProtKB-ARBA"/>
</dbReference>
<dbReference type="PROSITE" id="PS00028">
    <property type="entry name" value="ZINC_FINGER_C2H2_1"/>
    <property type="match status" value="3"/>
</dbReference>
<keyword evidence="11" id="KW-1185">Reference proteome</keyword>
<evidence type="ECO:0000256" key="2">
    <source>
        <dbReference type="ARBA" id="ARBA00022723"/>
    </source>
</evidence>
<accession>A0A3Q3GUI1</accession>
<dbReference type="Proteomes" id="UP000264800">
    <property type="component" value="Unplaced"/>
</dbReference>
<dbReference type="Ensembl" id="ENSKMAT00000027191.1">
    <property type="protein sequence ID" value="ENSKMAP00000026852.1"/>
    <property type="gene ID" value="ENSKMAG00000019912.1"/>
</dbReference>
<dbReference type="FunFam" id="3.30.160.60:FF:001498">
    <property type="entry name" value="Zinc finger protein 404"/>
    <property type="match status" value="1"/>
</dbReference>
<dbReference type="Pfam" id="PF00096">
    <property type="entry name" value="zf-C2H2"/>
    <property type="match status" value="4"/>
</dbReference>
<dbReference type="InterPro" id="IPR013087">
    <property type="entry name" value="Znf_C2H2_type"/>
</dbReference>
<keyword evidence="4 7" id="KW-0863">Zinc-finger</keyword>
<reference evidence="10" key="1">
    <citation type="submission" date="2025-08" db="UniProtKB">
        <authorList>
            <consortium name="Ensembl"/>
        </authorList>
    </citation>
    <scope>IDENTIFICATION</scope>
</reference>
<dbReference type="AlphaFoldDB" id="A0A3Q3GUI1"/>
<evidence type="ECO:0000256" key="8">
    <source>
        <dbReference type="SAM" id="MobiDB-lite"/>
    </source>
</evidence>
<feature type="domain" description="C2H2-type" evidence="9">
    <location>
        <begin position="193"/>
        <end position="220"/>
    </location>
</feature>
<name>A0A3Q3GUI1_KRYMA</name>
<evidence type="ECO:0000256" key="4">
    <source>
        <dbReference type="ARBA" id="ARBA00022771"/>
    </source>
</evidence>
<evidence type="ECO:0000313" key="10">
    <source>
        <dbReference type="Ensembl" id="ENSKMAP00000026852.1"/>
    </source>
</evidence>
<dbReference type="OMA" id="HREEELW"/>
<reference evidence="10" key="2">
    <citation type="submission" date="2025-09" db="UniProtKB">
        <authorList>
            <consortium name="Ensembl"/>
        </authorList>
    </citation>
    <scope>IDENTIFICATION</scope>
</reference>
<evidence type="ECO:0000256" key="1">
    <source>
        <dbReference type="ARBA" id="ARBA00004123"/>
    </source>
</evidence>
<proteinExistence type="predicted"/>
<keyword evidence="2" id="KW-0479">Metal-binding</keyword>
<dbReference type="SUPFAM" id="SSF57667">
    <property type="entry name" value="beta-beta-alpha zinc fingers"/>
    <property type="match status" value="3"/>
</dbReference>
<dbReference type="GO" id="GO:0005634">
    <property type="term" value="C:nucleus"/>
    <property type="evidence" value="ECO:0007669"/>
    <property type="project" value="UniProtKB-SubCell"/>
</dbReference>
<feature type="region of interest" description="Disordered" evidence="8">
    <location>
        <begin position="82"/>
        <end position="144"/>
    </location>
</feature>
<keyword evidence="6" id="KW-0539">Nucleus</keyword>
<organism evidence="10 11">
    <name type="scientific">Kryptolebias marmoratus</name>
    <name type="common">Mangrove killifish</name>
    <name type="synonym">Rivulus marmoratus</name>
    <dbReference type="NCBI Taxonomy" id="37003"/>
    <lineage>
        <taxon>Eukaryota</taxon>
        <taxon>Metazoa</taxon>
        <taxon>Chordata</taxon>
        <taxon>Craniata</taxon>
        <taxon>Vertebrata</taxon>
        <taxon>Euteleostomi</taxon>
        <taxon>Actinopterygii</taxon>
        <taxon>Neopterygii</taxon>
        <taxon>Teleostei</taxon>
        <taxon>Neoteleostei</taxon>
        <taxon>Acanthomorphata</taxon>
        <taxon>Ovalentaria</taxon>
        <taxon>Atherinomorphae</taxon>
        <taxon>Cyprinodontiformes</taxon>
        <taxon>Rivulidae</taxon>
        <taxon>Kryptolebias</taxon>
    </lineage>
</organism>
<keyword evidence="3" id="KW-0677">Repeat</keyword>
<dbReference type="PANTHER" id="PTHR23226">
    <property type="entry name" value="ZINC FINGER AND SCAN DOMAIN-CONTAINING"/>
    <property type="match status" value="1"/>
</dbReference>
<comment type="subcellular location">
    <subcellularLocation>
        <location evidence="1">Nucleus</location>
    </subcellularLocation>
</comment>
<protein>
    <recommendedName>
        <fullName evidence="9">C2H2-type domain-containing protein</fullName>
    </recommendedName>
</protein>
<dbReference type="PANTHER" id="PTHR23226:SF416">
    <property type="entry name" value="FI01424P"/>
    <property type="match status" value="1"/>
</dbReference>
<dbReference type="GO" id="GO:0000978">
    <property type="term" value="F:RNA polymerase II cis-regulatory region sequence-specific DNA binding"/>
    <property type="evidence" value="ECO:0007669"/>
    <property type="project" value="TreeGrafter"/>
</dbReference>